<dbReference type="AlphaFoldDB" id="A0A0F9H4P4"/>
<dbReference type="SFLD" id="SFLDS00029">
    <property type="entry name" value="Radical_SAM"/>
    <property type="match status" value="1"/>
</dbReference>
<evidence type="ECO:0000256" key="2">
    <source>
        <dbReference type="ARBA" id="ARBA00022723"/>
    </source>
</evidence>
<proteinExistence type="predicted"/>
<evidence type="ECO:0000259" key="6">
    <source>
        <dbReference type="Pfam" id="PF13186"/>
    </source>
</evidence>
<keyword evidence="3" id="KW-0408">Iron</keyword>
<dbReference type="InterPro" id="IPR058240">
    <property type="entry name" value="rSAM_sf"/>
</dbReference>
<comment type="caution">
    <text evidence="7">The sequence shown here is derived from an EMBL/GenBank/DDBJ whole genome shotgun (WGS) entry which is preliminary data.</text>
</comment>
<organism evidence="7">
    <name type="scientific">marine sediment metagenome</name>
    <dbReference type="NCBI Taxonomy" id="412755"/>
    <lineage>
        <taxon>unclassified sequences</taxon>
        <taxon>metagenomes</taxon>
        <taxon>ecological metagenomes</taxon>
    </lineage>
</organism>
<dbReference type="InterPro" id="IPR050377">
    <property type="entry name" value="Radical_SAM_PqqE_MftC-like"/>
</dbReference>
<dbReference type="SUPFAM" id="SSF102114">
    <property type="entry name" value="Radical SAM enzymes"/>
    <property type="match status" value="1"/>
</dbReference>
<dbReference type="EMBL" id="LAZR01018040">
    <property type="protein sequence ID" value="KKL97946.1"/>
    <property type="molecule type" value="Genomic_DNA"/>
</dbReference>
<dbReference type="GO" id="GO:0046872">
    <property type="term" value="F:metal ion binding"/>
    <property type="evidence" value="ECO:0007669"/>
    <property type="project" value="UniProtKB-KW"/>
</dbReference>
<feature type="domain" description="Radical SAM core" evidence="5">
    <location>
        <begin position="36"/>
        <end position="134"/>
    </location>
</feature>
<evidence type="ECO:0008006" key="8">
    <source>
        <dbReference type="Google" id="ProtNLM"/>
    </source>
</evidence>
<evidence type="ECO:0000256" key="4">
    <source>
        <dbReference type="ARBA" id="ARBA00023014"/>
    </source>
</evidence>
<dbReference type="GO" id="GO:0051536">
    <property type="term" value="F:iron-sulfur cluster binding"/>
    <property type="evidence" value="ECO:0007669"/>
    <property type="project" value="UniProtKB-KW"/>
</dbReference>
<dbReference type="Gene3D" id="3.20.20.70">
    <property type="entry name" value="Aldolase class I"/>
    <property type="match status" value="1"/>
</dbReference>
<dbReference type="InterPro" id="IPR013785">
    <property type="entry name" value="Aldolase_TIM"/>
</dbReference>
<accession>A0A0F9H4P4</accession>
<dbReference type="Pfam" id="PF04055">
    <property type="entry name" value="Radical_SAM"/>
    <property type="match status" value="1"/>
</dbReference>
<name>A0A0F9H4P4_9ZZZZ</name>
<keyword evidence="2" id="KW-0479">Metal-binding</keyword>
<reference evidence="7" key="1">
    <citation type="journal article" date="2015" name="Nature">
        <title>Complex archaea that bridge the gap between prokaryotes and eukaryotes.</title>
        <authorList>
            <person name="Spang A."/>
            <person name="Saw J.H."/>
            <person name="Jorgensen S.L."/>
            <person name="Zaremba-Niedzwiedzka K."/>
            <person name="Martijn J."/>
            <person name="Lind A.E."/>
            <person name="van Eijk R."/>
            <person name="Schleper C."/>
            <person name="Guy L."/>
            <person name="Ettema T.J."/>
        </authorList>
    </citation>
    <scope>NUCLEOTIDE SEQUENCE</scope>
</reference>
<dbReference type="PANTHER" id="PTHR11228">
    <property type="entry name" value="RADICAL SAM DOMAIN PROTEIN"/>
    <property type="match status" value="1"/>
</dbReference>
<evidence type="ECO:0000259" key="5">
    <source>
        <dbReference type="Pfam" id="PF04055"/>
    </source>
</evidence>
<keyword evidence="1" id="KW-0949">S-adenosyl-L-methionine</keyword>
<dbReference type="InterPro" id="IPR007197">
    <property type="entry name" value="rSAM"/>
</dbReference>
<gene>
    <name evidence="7" type="ORF">LCGC14_1829330</name>
</gene>
<protein>
    <recommendedName>
        <fullName evidence="8">Radical SAM core domain-containing protein</fullName>
    </recommendedName>
</protein>
<evidence type="ECO:0000313" key="7">
    <source>
        <dbReference type="EMBL" id="KKL97946.1"/>
    </source>
</evidence>
<dbReference type="InterPro" id="IPR023885">
    <property type="entry name" value="4Fe4S-binding_SPASM_dom"/>
</dbReference>
<dbReference type="CDD" id="cd01335">
    <property type="entry name" value="Radical_SAM"/>
    <property type="match status" value="1"/>
</dbReference>
<dbReference type="GO" id="GO:0003824">
    <property type="term" value="F:catalytic activity"/>
    <property type="evidence" value="ECO:0007669"/>
    <property type="project" value="InterPro"/>
</dbReference>
<evidence type="ECO:0000256" key="3">
    <source>
        <dbReference type="ARBA" id="ARBA00023004"/>
    </source>
</evidence>
<dbReference type="PANTHER" id="PTHR11228:SF7">
    <property type="entry name" value="PQQA PEPTIDE CYCLASE"/>
    <property type="match status" value="1"/>
</dbReference>
<evidence type="ECO:0000256" key="1">
    <source>
        <dbReference type="ARBA" id="ARBA00022691"/>
    </source>
</evidence>
<sequence length="327" mass="37824">MSLEDRFKPQQKLLQHYDRVAEWMRTGDTLPVLVEISPTNYCNAKCDWCFYVSGEYKQRHSKDAIEPNALERALTDMTSVGVKAINWTGGGDPSIHPDIDRFTIIAKAAGLRQGMFTNGYRPVKNPSVMDWIRLTITERFTIPKKAVEAYRGKTKLGVNFNLCAENEEHLERLVLEAKEAGVDYFQVRPALADRWDLQQKVEVPQELMRHETEDFKIFLTPYKFEDHEKPHGYETCYGHHFAPFLWHNGDLDVCAYHFGDEDGKDQFTFGNITEESFSEIWEGARRKGMIDEGIPVIPDCQHCCKNHEINKTLSIIKDKQLEDVDFL</sequence>
<feature type="domain" description="4Fe4S-binding SPASM" evidence="6">
    <location>
        <begin position="244"/>
        <end position="303"/>
    </location>
</feature>
<dbReference type="Pfam" id="PF13186">
    <property type="entry name" value="SPASM"/>
    <property type="match status" value="1"/>
</dbReference>
<keyword evidence="4" id="KW-0411">Iron-sulfur</keyword>